<dbReference type="SUPFAM" id="SSF48208">
    <property type="entry name" value="Six-hairpin glycosidases"/>
    <property type="match status" value="1"/>
</dbReference>
<dbReference type="InterPro" id="IPR036513">
    <property type="entry name" value="STAS_dom_sf"/>
</dbReference>
<feature type="domain" description="STAS" evidence="1">
    <location>
        <begin position="629"/>
        <end position="717"/>
    </location>
</feature>
<evidence type="ECO:0000313" key="2">
    <source>
        <dbReference type="EMBL" id="OSO93974.1"/>
    </source>
</evidence>
<dbReference type="Gene3D" id="1.50.10.10">
    <property type="match status" value="1"/>
</dbReference>
<protein>
    <submittedName>
        <fullName evidence="2">N-acyl-D-glucosamine 2-epimerase</fullName>
    </submittedName>
</protein>
<dbReference type="AlphaFoldDB" id="A0A1X4G9V6"/>
<dbReference type="SUPFAM" id="SSF52091">
    <property type="entry name" value="SpoIIaa-like"/>
    <property type="match status" value="1"/>
</dbReference>
<comment type="caution">
    <text evidence="2">The sequence shown here is derived from an EMBL/GenBank/DDBJ whole genome shotgun (WGS) entry which is preliminary data.</text>
</comment>
<dbReference type="InterPro" id="IPR002645">
    <property type="entry name" value="STAS_dom"/>
</dbReference>
<dbReference type="GO" id="GO:0005975">
    <property type="term" value="P:carbohydrate metabolic process"/>
    <property type="evidence" value="ECO:0007669"/>
    <property type="project" value="InterPro"/>
</dbReference>
<dbReference type="InterPro" id="IPR012341">
    <property type="entry name" value="6hp_glycosidase-like_sf"/>
</dbReference>
<dbReference type="Proteomes" id="UP000192997">
    <property type="component" value="Unassembled WGS sequence"/>
</dbReference>
<sequence>MKNRINFSFSDLIAGYITKVEFPDLFDCQSIINLRTSDQRDYEVKVTKSCYAELVRNLGEPFQVAPSLEDILVEGRFIHVYGLFYPEDGDIKFESKHILLFGRTPDHLRFEEQDWWIAQIQQLLNFYLEAQFGLEEGETIDFRNFRTDLSAEGKKLNGQQNLDTISRLVYGFATAYMLTGDERAMEAAVKGTEYMQRHFRFRNSTEGICYWYSQINIQSNGTIRKFIGSQAGGDEGGNAMPCYEQIYALAGPTQTFRLTGNREILRDIEDTISFLNRFFKDHSHQGGYYSHVDPVTFSPHAESLGINRARKNWNSIGDHAPAYLINLWLATNKPEHADFLEYCFDLICKYFPDYNYSPFMNEKFHDDWSHDLSWGIHQARCVVGHNLKVAWNLTRMQSLKAKESYSSFAHKIASAIPGVGCDRQRGGWYDMMERTLKEGEEFYRLVWHDRKAWWQQEQGILAYYIMAGVYNDKSEYLNYAREGSAFYNGWFLDYDAGGIYFNVLANGQPYALGTERDKGSHSMAGYHSFELCFLAAVYTNLLINKQPMDFFFSPESGAWPDNCLRIAPDILPKGSIELAQVWMNGQPYYKFDREALTVTLPVDIEEMKIRCRVVPSGTDFDIDLIAFENGIATLALAGNLVTNQLRNLRVQLERLSGVTGLVLDMANLRSIDDGALNYLVFSKQSYPDNYTISLRNLPPHLKIILEEGELLEEFVLV</sequence>
<organism evidence="2 3">
    <name type="scientific">Cylindrospermopsis raciborskii CENA303</name>
    <dbReference type="NCBI Taxonomy" id="1170769"/>
    <lineage>
        <taxon>Bacteria</taxon>
        <taxon>Bacillati</taxon>
        <taxon>Cyanobacteriota</taxon>
        <taxon>Cyanophyceae</taxon>
        <taxon>Nostocales</taxon>
        <taxon>Aphanizomenonaceae</taxon>
        <taxon>Cylindrospermopsis</taxon>
    </lineage>
</organism>
<dbReference type="RefSeq" id="WP_085727451.1">
    <property type="nucleotide sequence ID" value="NZ_NBYN01000016.1"/>
</dbReference>
<gene>
    <name evidence="2" type="ORF">B7O87_04925</name>
</gene>
<evidence type="ECO:0000259" key="1">
    <source>
        <dbReference type="PROSITE" id="PS50801"/>
    </source>
</evidence>
<dbReference type="EMBL" id="NBYN01000016">
    <property type="protein sequence ID" value="OSO93974.1"/>
    <property type="molecule type" value="Genomic_DNA"/>
</dbReference>
<accession>A0A1X4G9V6</accession>
<evidence type="ECO:0000313" key="3">
    <source>
        <dbReference type="Proteomes" id="UP000192997"/>
    </source>
</evidence>
<dbReference type="PROSITE" id="PS50801">
    <property type="entry name" value="STAS"/>
    <property type="match status" value="1"/>
</dbReference>
<name>A0A1X4G9V6_9CYAN</name>
<proteinExistence type="predicted"/>
<dbReference type="InterPro" id="IPR008928">
    <property type="entry name" value="6-hairpin_glycosidase_sf"/>
</dbReference>
<dbReference type="PANTHER" id="PTHR15108">
    <property type="entry name" value="N-ACYLGLUCOSAMINE-2-EPIMERASE"/>
    <property type="match status" value="1"/>
</dbReference>
<reference evidence="3" key="1">
    <citation type="submission" date="2017-04" db="EMBL/GenBank/DDBJ databases">
        <authorList>
            <person name="Abreu V.A."/>
            <person name="Popin R.V."/>
            <person name="Rigonato J."/>
            <person name="Andreote A.P."/>
            <person name="Schaker P.C."/>
            <person name="Hoff-Risseti C."/>
            <person name="Alvarenga D.O."/>
            <person name="Varani A.M."/>
            <person name="Fiore M.F."/>
        </authorList>
    </citation>
    <scope>NUCLEOTIDE SEQUENCE [LARGE SCALE GENOMIC DNA]</scope>
    <source>
        <strain evidence="3">CENA303</strain>
    </source>
</reference>